<name>A0A7L0B7Q1_9AVES</name>
<dbReference type="Gene3D" id="3.30.505.10">
    <property type="entry name" value="SH2 domain"/>
    <property type="match status" value="1"/>
</dbReference>
<evidence type="ECO:0000313" key="2">
    <source>
        <dbReference type="EMBL" id="NXJ40689.1"/>
    </source>
</evidence>
<dbReference type="AlphaFoldDB" id="A0A7L0B7Q1"/>
<dbReference type="GO" id="GO:0005737">
    <property type="term" value="C:cytoplasm"/>
    <property type="evidence" value="ECO:0007669"/>
    <property type="project" value="TreeGrafter"/>
</dbReference>
<dbReference type="InterPro" id="IPR036860">
    <property type="entry name" value="SH2_dom_sf"/>
</dbReference>
<proteinExistence type="predicted"/>
<keyword evidence="1" id="KW-0727">SH2 domain</keyword>
<evidence type="ECO:0000256" key="1">
    <source>
        <dbReference type="ARBA" id="ARBA00022999"/>
    </source>
</evidence>
<feature type="non-terminal residue" evidence="2">
    <location>
        <position position="1"/>
    </location>
</feature>
<dbReference type="PANTHER" id="PTHR14388">
    <property type="entry name" value="T CELL-SPECIFIC ADAPTER PROTEIN TSAD"/>
    <property type="match status" value="1"/>
</dbReference>
<keyword evidence="3" id="KW-1185">Reference proteome</keyword>
<reference evidence="2 3" key="1">
    <citation type="submission" date="2019-09" db="EMBL/GenBank/DDBJ databases">
        <title>Bird 10,000 Genomes (B10K) Project - Family phase.</title>
        <authorList>
            <person name="Zhang G."/>
        </authorList>
    </citation>
    <scope>NUCLEOTIDE SEQUENCE [LARGE SCALE GENOMIC DNA]</scope>
    <source>
        <strain evidence="2">B10K-DU-001-47</strain>
        <tissue evidence="2">Muscle</tissue>
    </source>
</reference>
<organism evidence="2 3">
    <name type="scientific">Ciconia maguari</name>
    <dbReference type="NCBI Taxonomy" id="52777"/>
    <lineage>
        <taxon>Eukaryota</taxon>
        <taxon>Metazoa</taxon>
        <taxon>Chordata</taxon>
        <taxon>Craniata</taxon>
        <taxon>Vertebrata</taxon>
        <taxon>Euteleostomi</taxon>
        <taxon>Archelosauria</taxon>
        <taxon>Archosauria</taxon>
        <taxon>Dinosauria</taxon>
        <taxon>Saurischia</taxon>
        <taxon>Theropoda</taxon>
        <taxon>Coelurosauria</taxon>
        <taxon>Aves</taxon>
        <taxon>Neognathae</taxon>
        <taxon>Neoaves</taxon>
        <taxon>Aequornithes</taxon>
        <taxon>Ciconiiformes</taxon>
        <taxon>Ciconiidae</taxon>
        <taxon>Ciconia</taxon>
    </lineage>
</organism>
<evidence type="ECO:0000313" key="3">
    <source>
        <dbReference type="Proteomes" id="UP000537039"/>
    </source>
</evidence>
<comment type="caution">
    <text evidence="2">The sequence shown here is derived from an EMBL/GenBank/DDBJ whole genome shotgun (WGS) entry which is preliminary data.</text>
</comment>
<protein>
    <submittedName>
        <fullName evidence="2">SH2D7 protein</fullName>
    </submittedName>
</protein>
<sequence length="56" mass="6348">RGEGHCRHYMILMQTNAHYVILGEDQAHASLPELVQYHQTVGVQPFMEILTVPCGQ</sequence>
<feature type="non-terminal residue" evidence="2">
    <location>
        <position position="56"/>
    </location>
</feature>
<dbReference type="EMBL" id="VXAE01013697">
    <property type="protein sequence ID" value="NXJ40689.1"/>
    <property type="molecule type" value="Genomic_DNA"/>
</dbReference>
<dbReference type="SUPFAM" id="SSF55550">
    <property type="entry name" value="SH2 domain"/>
    <property type="match status" value="1"/>
</dbReference>
<gene>
    <name evidence="2" type="primary">Sh2d7_0</name>
    <name evidence="2" type="ORF">CICMAG_R11354</name>
</gene>
<dbReference type="PANTHER" id="PTHR14388:SF22">
    <property type="entry name" value="SH2 DOMAIN-CONTAINING PROTEIN"/>
    <property type="match status" value="1"/>
</dbReference>
<dbReference type="Proteomes" id="UP000537039">
    <property type="component" value="Unassembled WGS sequence"/>
</dbReference>
<accession>A0A7L0B7Q1</accession>